<gene>
    <name evidence="1" type="ORF">N8I84_13695</name>
</gene>
<reference evidence="1" key="1">
    <citation type="submission" date="2022-10" db="EMBL/GenBank/DDBJ databases">
        <authorList>
            <person name="Mo P."/>
        </authorList>
    </citation>
    <scope>NUCLEOTIDE SEQUENCE</scope>
    <source>
        <strain evidence="1">HUAS 13-4</strain>
    </source>
</reference>
<keyword evidence="2" id="KW-1185">Reference proteome</keyword>
<dbReference type="Proteomes" id="UP001061298">
    <property type="component" value="Chromosome"/>
</dbReference>
<organism evidence="1 2">
    <name type="scientific">Streptomyces cynarae</name>
    <dbReference type="NCBI Taxonomy" id="2981134"/>
    <lineage>
        <taxon>Bacteria</taxon>
        <taxon>Bacillati</taxon>
        <taxon>Actinomycetota</taxon>
        <taxon>Actinomycetes</taxon>
        <taxon>Kitasatosporales</taxon>
        <taxon>Streptomycetaceae</taxon>
        <taxon>Streptomyces</taxon>
    </lineage>
</organism>
<accession>A0ABY6DZV0</accession>
<sequence length="47" mass="5418">MTEQTVEQRGPEVVLEYEYRQQDMAEAVRLVVRKRPGAGPAHHLSRV</sequence>
<dbReference type="EMBL" id="CP106793">
    <property type="protein sequence ID" value="UXY19668.1"/>
    <property type="molecule type" value="Genomic_DNA"/>
</dbReference>
<dbReference type="RefSeq" id="WP_263229801.1">
    <property type="nucleotide sequence ID" value="NZ_CP106793.1"/>
</dbReference>
<proteinExistence type="predicted"/>
<evidence type="ECO:0000313" key="1">
    <source>
        <dbReference type="EMBL" id="UXY19668.1"/>
    </source>
</evidence>
<protein>
    <submittedName>
        <fullName evidence="1">Uncharacterized protein</fullName>
    </submittedName>
</protein>
<name>A0ABY6DZV0_9ACTN</name>
<evidence type="ECO:0000313" key="2">
    <source>
        <dbReference type="Proteomes" id="UP001061298"/>
    </source>
</evidence>